<dbReference type="Gene3D" id="2.10.110.10">
    <property type="entry name" value="Cysteine Rich Protein"/>
    <property type="match status" value="1"/>
</dbReference>
<evidence type="ECO:0000256" key="1">
    <source>
        <dbReference type="ARBA" id="ARBA00022723"/>
    </source>
</evidence>
<dbReference type="AlphaFoldDB" id="C0PIM3"/>
<proteinExistence type="evidence at transcript level"/>
<dbReference type="PROSITE" id="PS00478">
    <property type="entry name" value="LIM_DOMAIN_1"/>
    <property type="match status" value="1"/>
</dbReference>
<sequence length="192" mass="21730">MATSFQGTTTKCTACDKTVYLVDKLTADNRIYHKACFRCHHCKGTLKVPRPACFICKAETSIGLCVRLRMYVLRRSSPTTTPSRECSTAGLTSTSCSRGQGAWTRASKVSSFSPLPFAVRNRSSGVLACLLTYKWLQELRRLSSQKETLGMRYMQRLNIHVFMCFSQCLQSLHFFPSLFQSRVAQETNTFNH</sequence>
<reference evidence="6" key="1">
    <citation type="journal article" date="2009" name="PLoS Genet.">
        <title>Sequencing, mapping, and analysis of 27,455 maize full-length cDNAs.</title>
        <authorList>
            <person name="Soderlund C."/>
            <person name="Descour A."/>
            <person name="Kudrna D."/>
            <person name="Bomhoff M."/>
            <person name="Boyd L."/>
            <person name="Currie J."/>
            <person name="Angelova A."/>
            <person name="Collura K."/>
            <person name="Wissotski M."/>
            <person name="Ashley E."/>
            <person name="Morrow D."/>
            <person name="Fernandes J."/>
            <person name="Walbot V."/>
            <person name="Yu Y."/>
        </authorList>
    </citation>
    <scope>NUCLEOTIDE SEQUENCE</scope>
    <source>
        <strain evidence="6">B73</strain>
    </source>
</reference>
<evidence type="ECO:0000256" key="3">
    <source>
        <dbReference type="ARBA" id="ARBA00023038"/>
    </source>
</evidence>
<dbReference type="SUPFAM" id="SSF57716">
    <property type="entry name" value="Glucocorticoid receptor-like (DNA-binding domain)"/>
    <property type="match status" value="1"/>
</dbReference>
<evidence type="ECO:0000259" key="5">
    <source>
        <dbReference type="PROSITE" id="PS50023"/>
    </source>
</evidence>
<evidence type="ECO:0000313" key="6">
    <source>
        <dbReference type="EMBL" id="ACN35039.1"/>
    </source>
</evidence>
<dbReference type="GO" id="GO:0046872">
    <property type="term" value="F:metal ion binding"/>
    <property type="evidence" value="ECO:0007669"/>
    <property type="project" value="UniProtKB-KW"/>
</dbReference>
<dbReference type="GO" id="GO:0051017">
    <property type="term" value="P:actin filament bundle assembly"/>
    <property type="evidence" value="ECO:0007669"/>
    <property type="project" value="UniProtKB-ARBA"/>
</dbReference>
<dbReference type="InterPro" id="IPR001781">
    <property type="entry name" value="Znf_LIM"/>
</dbReference>
<dbReference type="Pfam" id="PF00412">
    <property type="entry name" value="LIM"/>
    <property type="match status" value="1"/>
</dbReference>
<organism evidence="6">
    <name type="scientific">Zea mays</name>
    <name type="common">Maize</name>
    <dbReference type="NCBI Taxonomy" id="4577"/>
    <lineage>
        <taxon>Eukaryota</taxon>
        <taxon>Viridiplantae</taxon>
        <taxon>Streptophyta</taxon>
        <taxon>Embryophyta</taxon>
        <taxon>Tracheophyta</taxon>
        <taxon>Spermatophyta</taxon>
        <taxon>Magnoliopsida</taxon>
        <taxon>Liliopsida</taxon>
        <taxon>Poales</taxon>
        <taxon>Poaceae</taxon>
        <taxon>PACMAD clade</taxon>
        <taxon>Panicoideae</taxon>
        <taxon>Andropogonodae</taxon>
        <taxon>Andropogoneae</taxon>
        <taxon>Tripsacinae</taxon>
        <taxon>Zea</taxon>
    </lineage>
</organism>
<dbReference type="SMART" id="SM00132">
    <property type="entry name" value="LIM"/>
    <property type="match status" value="1"/>
</dbReference>
<name>C0PIM3_MAIZE</name>
<keyword evidence="2 4" id="KW-0862">Zinc</keyword>
<feature type="domain" description="LIM zinc-binding" evidence="5">
    <location>
        <begin position="10"/>
        <end position="77"/>
    </location>
</feature>
<evidence type="ECO:0000256" key="4">
    <source>
        <dbReference type="PROSITE-ProRule" id="PRU00125"/>
    </source>
</evidence>
<evidence type="ECO:0000256" key="2">
    <source>
        <dbReference type="ARBA" id="ARBA00022833"/>
    </source>
</evidence>
<dbReference type="GO" id="GO:0051015">
    <property type="term" value="F:actin filament binding"/>
    <property type="evidence" value="ECO:0007669"/>
    <property type="project" value="UniProtKB-ARBA"/>
</dbReference>
<accession>C0PIM3</accession>
<dbReference type="EMBL" id="BT068142">
    <property type="protein sequence ID" value="ACN35039.1"/>
    <property type="molecule type" value="mRNA"/>
</dbReference>
<keyword evidence="3 4" id="KW-0440">LIM domain</keyword>
<protein>
    <recommendedName>
        <fullName evidence="5">LIM zinc-binding domain-containing protein</fullName>
    </recommendedName>
</protein>
<dbReference type="PANTHER" id="PTHR24206">
    <property type="entry name" value="OS06G0237300 PROTEIN"/>
    <property type="match status" value="1"/>
</dbReference>
<dbReference type="PROSITE" id="PS50023">
    <property type="entry name" value="LIM_DOMAIN_2"/>
    <property type="match status" value="1"/>
</dbReference>
<keyword evidence="1 4" id="KW-0479">Metal-binding</keyword>